<reference evidence="2 3" key="1">
    <citation type="submission" date="2023-11" db="EMBL/GenBank/DDBJ databases">
        <title>Lentzea sokolovensis, sp. nov., Lentzea kristufkii, sp. nov., and Lentzea miocenensis, sp. nov., rare actinobacteria from Sokolov Coal Basin, Miocene lacustrine sediment, Czech Republic.</title>
        <authorList>
            <person name="Lara A."/>
            <person name="Kotroba L."/>
            <person name="Nouioui I."/>
            <person name="Neumann-Schaal M."/>
            <person name="Mast Y."/>
            <person name="Chronakova A."/>
        </authorList>
    </citation>
    <scope>NUCLEOTIDE SEQUENCE [LARGE SCALE GENOMIC DNA]</scope>
    <source>
        <strain evidence="2 3">BCCO 10_0856</strain>
    </source>
</reference>
<dbReference type="EMBL" id="JAXAVW010000038">
    <property type="protein sequence ID" value="MDX8035837.1"/>
    <property type="molecule type" value="Genomic_DNA"/>
</dbReference>
<dbReference type="InterPro" id="IPR035897">
    <property type="entry name" value="Toll_tir_struct_dom_sf"/>
</dbReference>
<proteinExistence type="predicted"/>
<dbReference type="RefSeq" id="WP_319970851.1">
    <property type="nucleotide sequence ID" value="NZ_JAXAVW010000038.1"/>
</dbReference>
<comment type="caution">
    <text evidence="2">The sequence shown here is derived from an EMBL/GenBank/DDBJ whole genome shotgun (WGS) entry which is preliminary data.</text>
</comment>
<dbReference type="Gene3D" id="1.25.40.10">
    <property type="entry name" value="Tetratricopeptide repeat domain"/>
    <property type="match status" value="3"/>
</dbReference>
<dbReference type="Pfam" id="PF13676">
    <property type="entry name" value="TIR_2"/>
    <property type="match status" value="1"/>
</dbReference>
<dbReference type="Gene3D" id="3.40.50.10140">
    <property type="entry name" value="Toll/interleukin-1 receptor homology (TIR) domain"/>
    <property type="match status" value="1"/>
</dbReference>
<dbReference type="InterPro" id="IPR013568">
    <property type="entry name" value="SEFIR_dom"/>
</dbReference>
<evidence type="ECO:0000313" key="3">
    <source>
        <dbReference type="Proteomes" id="UP001285521"/>
    </source>
</evidence>
<gene>
    <name evidence="2" type="ORF">SK803_37040</name>
</gene>
<dbReference type="SUPFAM" id="SSF48452">
    <property type="entry name" value="TPR-like"/>
    <property type="match status" value="1"/>
</dbReference>
<dbReference type="InterPro" id="IPR011990">
    <property type="entry name" value="TPR-like_helical_dom_sf"/>
</dbReference>
<name>A0ABU4TCB6_9PSEU</name>
<evidence type="ECO:0000259" key="1">
    <source>
        <dbReference type="PROSITE" id="PS51534"/>
    </source>
</evidence>
<organism evidence="2 3">
    <name type="scientific">Lentzea miocenica</name>
    <dbReference type="NCBI Taxonomy" id="3095431"/>
    <lineage>
        <taxon>Bacteria</taxon>
        <taxon>Bacillati</taxon>
        <taxon>Actinomycetota</taxon>
        <taxon>Actinomycetes</taxon>
        <taxon>Pseudonocardiales</taxon>
        <taxon>Pseudonocardiaceae</taxon>
        <taxon>Lentzea</taxon>
    </lineage>
</organism>
<dbReference type="PROSITE" id="PS51534">
    <property type="entry name" value="SEFIR"/>
    <property type="match status" value="1"/>
</dbReference>
<keyword evidence="3" id="KW-1185">Reference proteome</keyword>
<dbReference type="SUPFAM" id="SSF52200">
    <property type="entry name" value="Toll/Interleukin receptor TIR domain"/>
    <property type="match status" value="1"/>
</dbReference>
<dbReference type="InterPro" id="IPR000157">
    <property type="entry name" value="TIR_dom"/>
</dbReference>
<dbReference type="Proteomes" id="UP001285521">
    <property type="component" value="Unassembled WGS sequence"/>
</dbReference>
<feature type="domain" description="SEFIR" evidence="1">
    <location>
        <begin position="3"/>
        <end position="145"/>
    </location>
</feature>
<sequence>MRSPRVFISYAHEPECEDHRAAVRELADFLRSQGIDAHLDQDVADQRVDWTLWMGDQISKADHVLVIASPAYRVRAQGQAGPDEGRGVQWEARLIRDAFYAAQDALDRFVPVVLPGQSVDGVPDFLAPASTTVYHVRECTIVGAEPLLRMLTRQPAHTPRPLGTLPVLPPEPLRYHEQVKRIAPAQLLDREPELAALATFCVDPSTAGTYWWWRAGAWAGKSALMSRFVLAPPAGVRVVSFFVTARLADQSDRVAFIDNLMDQLHTVLGRTPSPLTAAIREAHLLSLLAEAAAVCEARGEQFVLLVDGLDEDRGVPAGHSIAALLPANPPAGMRVVVASRPDPPIPGDVPAHHPLRTGAQVTALEPSKHAARIRDLCEQELVTLLTGTPAEKDLLGLMAAAGGGLSAADLAHLTGSAEWEIKRRLHGVTGRSFRRSGTDAYLLGHEELQVMAQEMLGPELSVYRERLHAWAKGYRERQWPSDTPEFLLRGYFRMLTTSDGLARMVGCATDPARRERMLQATGSDAAALAEITTALETVAVQDEPDLVTMARLAVHRDHVSGRNANTPADLPAAWARIGRTEKAESVANSITDLRSRARALSLVAVSCAESGQADRVPGQLSRAEKIARGISDPGRRESALASVAAAAAAVGRLDLAETAVQSVVSGGHRAAALLAIAKAAERAGRTRLVDEALDSAEQCAPSAMPGSVLNETGTLPAVAVVAALVGRHDRAERIAHSIADPHTRATTWTRLIRSAAEAGHLDFAEAAMGRGGQLIDAAYLRREKARALLSIAIAAAGAGQAERAASALAKAEQVVAWWGSPCASAEVHIAAVDAARALDRPDIVADVVRVAEARAQAAHSGGQLRALTVMAGVLAGAGDLDRAGAALDRAAQHVDQIEPVRRPRALVKVAQAAVALGRFDQVAVLLEHAERLARSSSGEFDGLFRARKSAAVSAALAAAGRFDEAEKIARAMHNRTALAKALTSLAEIAAELGDFDRAGRFAESIQFGHGRAAALARVAVVAGRSGRRDHALAFLDRADQAVMTRPEQLILRFTYPFVFMAEAAAWIGQGDRAEEIAQSISAGRQRREARRRIDLAVAGKKHDRPDVPATPRAVADALRGGGWEESVRPLVALVPEAAAAILEELAAVSRAQEG</sequence>
<protein>
    <submittedName>
        <fullName evidence="2">TIR domain-containing protein</fullName>
    </submittedName>
</protein>
<accession>A0ABU4TCB6</accession>
<evidence type="ECO:0000313" key="2">
    <source>
        <dbReference type="EMBL" id="MDX8035837.1"/>
    </source>
</evidence>